<dbReference type="NCBIfam" id="TIGR02098">
    <property type="entry name" value="MJ0042_CXXC"/>
    <property type="match status" value="1"/>
</dbReference>
<gene>
    <name evidence="4" type="ORF">HC248_02794</name>
</gene>
<protein>
    <recommendedName>
        <fullName evidence="3">Zinc finger/thioredoxin putative domain-containing protein</fullName>
    </recommendedName>
</protein>
<dbReference type="InterPro" id="IPR021834">
    <property type="entry name" value="DUF3426"/>
</dbReference>
<reference evidence="4 5" key="1">
    <citation type="submission" date="2020-04" db="EMBL/GenBank/DDBJ databases">
        <title>Complete genome of a Psychrophilic, Marine, Gas Vacuolate Bacterium Polaromonas vacuolata KCTC 22033T.</title>
        <authorList>
            <person name="Hwang K."/>
            <person name="Kim K.M."/>
        </authorList>
    </citation>
    <scope>NUCLEOTIDE SEQUENCE [LARGE SCALE GENOMIC DNA]</scope>
    <source>
        <strain evidence="4 5">KCTC 22033</strain>
    </source>
</reference>
<feature type="compositionally biased region" description="Basic and acidic residues" evidence="1">
    <location>
        <begin position="125"/>
        <end position="136"/>
    </location>
</feature>
<organism evidence="4 5">
    <name type="scientific">Polaromonas vacuolata</name>
    <dbReference type="NCBI Taxonomy" id="37448"/>
    <lineage>
        <taxon>Bacteria</taxon>
        <taxon>Pseudomonadati</taxon>
        <taxon>Pseudomonadota</taxon>
        <taxon>Betaproteobacteria</taxon>
        <taxon>Burkholderiales</taxon>
        <taxon>Comamonadaceae</taxon>
        <taxon>Polaromonas</taxon>
    </lineage>
</organism>
<feature type="transmembrane region" description="Helical" evidence="2">
    <location>
        <begin position="204"/>
        <end position="223"/>
    </location>
</feature>
<evidence type="ECO:0000256" key="2">
    <source>
        <dbReference type="SAM" id="Phobius"/>
    </source>
</evidence>
<evidence type="ECO:0000256" key="1">
    <source>
        <dbReference type="SAM" id="MobiDB-lite"/>
    </source>
</evidence>
<dbReference type="RefSeq" id="WP_168922972.1">
    <property type="nucleotide sequence ID" value="NZ_CP051461.1"/>
</dbReference>
<evidence type="ECO:0000313" key="4">
    <source>
        <dbReference type="EMBL" id="QJC57465.1"/>
    </source>
</evidence>
<dbReference type="KEGG" id="pvac:HC248_02794"/>
<keyword evidence="2" id="KW-0812">Transmembrane</keyword>
<dbReference type="Pfam" id="PF11906">
    <property type="entry name" value="DUF3426"/>
    <property type="match status" value="1"/>
</dbReference>
<feature type="region of interest" description="Disordered" evidence="1">
    <location>
        <begin position="80"/>
        <end position="148"/>
    </location>
</feature>
<keyword evidence="2" id="KW-1133">Transmembrane helix</keyword>
<proteinExistence type="predicted"/>
<feature type="compositionally biased region" description="Low complexity" evidence="1">
    <location>
        <begin position="92"/>
        <end position="103"/>
    </location>
</feature>
<keyword evidence="5" id="KW-1185">Reference proteome</keyword>
<dbReference type="Pfam" id="PF13719">
    <property type="entry name" value="Zn_ribbon_5"/>
    <property type="match status" value="1"/>
</dbReference>
<dbReference type="EMBL" id="CP051461">
    <property type="protein sequence ID" value="QJC57465.1"/>
    <property type="molecule type" value="Genomic_DNA"/>
</dbReference>
<sequence>MSLITRCPECGTMFNVVTDQLKVSQGWVRCGQCTVVFDASLHMQIAALAVPPQDMQDLSASERPKGQAEFSNQHSPELLPQLPTEVEPEPPLQIEPEPAFEPQLESDSDSDSEPPWLPDALWSDRPMDEGLARDVSPEPLDDNPLLQADPLDAKFEPSAQPVPTVLAPEPDFFASKRPEDAYANVSFVRDAERQAFWRRPLTRLVLSFLCLLLTALLLMQIALQQKDYLAARYPFSKPWLQQLCKPFGCQISAFRQIESVVIDSSSFSKLGTQAYRLSFSLKNIDSIPLAMPFVEVTLTDSQDRAVLRRVLAPTQFGAVNELLPGSNFPASLVLRLDTDPEPATDVTAASSPESASVALSARVAGYHLLAFYP</sequence>
<evidence type="ECO:0000259" key="3">
    <source>
        <dbReference type="Pfam" id="PF13719"/>
    </source>
</evidence>
<dbReference type="Proteomes" id="UP000502041">
    <property type="component" value="Chromosome"/>
</dbReference>
<accession>A0A6H2HC63</accession>
<evidence type="ECO:0000313" key="5">
    <source>
        <dbReference type="Proteomes" id="UP000502041"/>
    </source>
</evidence>
<dbReference type="AlphaFoldDB" id="A0A6H2HC63"/>
<feature type="domain" description="Zinc finger/thioredoxin putative" evidence="3">
    <location>
        <begin position="3"/>
        <end position="39"/>
    </location>
</feature>
<dbReference type="InterPro" id="IPR011723">
    <property type="entry name" value="Znf/thioredoxin_put"/>
</dbReference>
<name>A0A6H2HC63_9BURK</name>
<keyword evidence="2" id="KW-0472">Membrane</keyword>